<dbReference type="InterPro" id="IPR024057">
    <property type="entry name" value="Nucleoplasmin_core_dom"/>
</dbReference>
<accession>A0AAW1UHD6</accession>
<keyword evidence="3" id="KW-1185">Reference proteome</keyword>
<evidence type="ECO:0000313" key="3">
    <source>
        <dbReference type="Proteomes" id="UP001431783"/>
    </source>
</evidence>
<dbReference type="SUPFAM" id="SSF69203">
    <property type="entry name" value="Nucleoplasmin-like core domain"/>
    <property type="match status" value="1"/>
</dbReference>
<sequence>MSSFLLVHKDVEGEVNGGQVEAMTWKGSVIIPVATFSVACTNNQMILDLPFPDSPVIFSLGQGNGLVHIIGNHFICTSMEPFDDMDEVIDEMDEDEQGEE</sequence>
<dbReference type="Pfam" id="PF03066">
    <property type="entry name" value="Nucleoplasmin"/>
    <property type="match status" value="1"/>
</dbReference>
<comment type="caution">
    <text evidence="2">The sequence shown here is derived from an EMBL/GenBank/DDBJ whole genome shotgun (WGS) entry which is preliminary data.</text>
</comment>
<dbReference type="Proteomes" id="UP001431783">
    <property type="component" value="Unassembled WGS sequence"/>
</dbReference>
<reference evidence="2 3" key="1">
    <citation type="submission" date="2023-03" db="EMBL/GenBank/DDBJ databases">
        <title>Genome insight into feeding habits of ladybird beetles.</title>
        <authorList>
            <person name="Li H.-S."/>
            <person name="Huang Y.-H."/>
            <person name="Pang H."/>
        </authorList>
    </citation>
    <scope>NUCLEOTIDE SEQUENCE [LARGE SCALE GENOMIC DNA]</scope>
    <source>
        <strain evidence="2">SYSU_2023b</strain>
        <tissue evidence="2">Whole body</tissue>
    </source>
</reference>
<organism evidence="2 3">
    <name type="scientific">Henosepilachna vigintioctopunctata</name>
    <dbReference type="NCBI Taxonomy" id="420089"/>
    <lineage>
        <taxon>Eukaryota</taxon>
        <taxon>Metazoa</taxon>
        <taxon>Ecdysozoa</taxon>
        <taxon>Arthropoda</taxon>
        <taxon>Hexapoda</taxon>
        <taxon>Insecta</taxon>
        <taxon>Pterygota</taxon>
        <taxon>Neoptera</taxon>
        <taxon>Endopterygota</taxon>
        <taxon>Coleoptera</taxon>
        <taxon>Polyphaga</taxon>
        <taxon>Cucujiformia</taxon>
        <taxon>Coccinelloidea</taxon>
        <taxon>Coccinellidae</taxon>
        <taxon>Epilachninae</taxon>
        <taxon>Epilachnini</taxon>
        <taxon>Henosepilachna</taxon>
    </lineage>
</organism>
<dbReference type="AlphaFoldDB" id="A0AAW1UHD6"/>
<dbReference type="Gene3D" id="2.60.120.340">
    <property type="entry name" value="Nucleoplasmin core domain"/>
    <property type="match status" value="1"/>
</dbReference>
<proteinExistence type="predicted"/>
<dbReference type="InterPro" id="IPR036824">
    <property type="entry name" value="Nucleoplasmin_core_dom_sf"/>
</dbReference>
<name>A0AAW1UHD6_9CUCU</name>
<evidence type="ECO:0000259" key="1">
    <source>
        <dbReference type="Pfam" id="PF03066"/>
    </source>
</evidence>
<protein>
    <recommendedName>
        <fullName evidence="1">Nucleoplasmin core domain-containing protein</fullName>
    </recommendedName>
</protein>
<feature type="domain" description="Nucleoplasmin core" evidence="1">
    <location>
        <begin position="7"/>
        <end position="75"/>
    </location>
</feature>
<dbReference type="EMBL" id="JARQZJ010000061">
    <property type="protein sequence ID" value="KAK9879136.1"/>
    <property type="molecule type" value="Genomic_DNA"/>
</dbReference>
<gene>
    <name evidence="2" type="ORF">WA026_003985</name>
</gene>
<evidence type="ECO:0000313" key="2">
    <source>
        <dbReference type="EMBL" id="KAK9879136.1"/>
    </source>
</evidence>